<evidence type="ECO:0000313" key="2">
    <source>
        <dbReference type="Proteomes" id="UP000799770"/>
    </source>
</evidence>
<name>A0A6A5ZH37_9PLEO</name>
<evidence type="ECO:0000313" key="1">
    <source>
        <dbReference type="EMBL" id="KAF2118850.1"/>
    </source>
</evidence>
<organism evidence="1 2">
    <name type="scientific">Lophiotrema nucula</name>
    <dbReference type="NCBI Taxonomy" id="690887"/>
    <lineage>
        <taxon>Eukaryota</taxon>
        <taxon>Fungi</taxon>
        <taxon>Dikarya</taxon>
        <taxon>Ascomycota</taxon>
        <taxon>Pezizomycotina</taxon>
        <taxon>Dothideomycetes</taxon>
        <taxon>Pleosporomycetidae</taxon>
        <taxon>Pleosporales</taxon>
        <taxon>Lophiotremataceae</taxon>
        <taxon>Lophiotrema</taxon>
    </lineage>
</organism>
<protein>
    <submittedName>
        <fullName evidence="1">Uncharacterized protein</fullName>
    </submittedName>
</protein>
<sequence length="104" mass="12575">MTARLSDILLALFAWSRVDPNGLNHDLLVRDFRWKRFKWEDRRRNDMLIDYATTKDDYYKSKANISRHLKKLGYLPIPYGSDAENWWNKTQEEERQNGFPEKPL</sequence>
<gene>
    <name evidence="1" type="ORF">BDV96DRAFT_596665</name>
</gene>
<dbReference type="Proteomes" id="UP000799770">
    <property type="component" value="Unassembled WGS sequence"/>
</dbReference>
<dbReference type="EMBL" id="ML977316">
    <property type="protein sequence ID" value="KAF2118850.1"/>
    <property type="molecule type" value="Genomic_DNA"/>
</dbReference>
<dbReference type="AlphaFoldDB" id="A0A6A5ZH37"/>
<reference evidence="1" key="1">
    <citation type="journal article" date="2020" name="Stud. Mycol.">
        <title>101 Dothideomycetes genomes: a test case for predicting lifestyles and emergence of pathogens.</title>
        <authorList>
            <person name="Haridas S."/>
            <person name="Albert R."/>
            <person name="Binder M."/>
            <person name="Bloem J."/>
            <person name="Labutti K."/>
            <person name="Salamov A."/>
            <person name="Andreopoulos B."/>
            <person name="Baker S."/>
            <person name="Barry K."/>
            <person name="Bills G."/>
            <person name="Bluhm B."/>
            <person name="Cannon C."/>
            <person name="Castanera R."/>
            <person name="Culley D."/>
            <person name="Daum C."/>
            <person name="Ezra D."/>
            <person name="Gonzalez J."/>
            <person name="Henrissat B."/>
            <person name="Kuo A."/>
            <person name="Liang C."/>
            <person name="Lipzen A."/>
            <person name="Lutzoni F."/>
            <person name="Magnuson J."/>
            <person name="Mondo S."/>
            <person name="Nolan M."/>
            <person name="Ohm R."/>
            <person name="Pangilinan J."/>
            <person name="Park H.-J."/>
            <person name="Ramirez L."/>
            <person name="Alfaro M."/>
            <person name="Sun H."/>
            <person name="Tritt A."/>
            <person name="Yoshinaga Y."/>
            <person name="Zwiers L.-H."/>
            <person name="Turgeon B."/>
            <person name="Goodwin S."/>
            <person name="Spatafora J."/>
            <person name="Crous P."/>
            <person name="Grigoriev I."/>
        </authorList>
    </citation>
    <scope>NUCLEOTIDE SEQUENCE</scope>
    <source>
        <strain evidence="1">CBS 627.86</strain>
    </source>
</reference>
<accession>A0A6A5ZH37</accession>
<keyword evidence="2" id="KW-1185">Reference proteome</keyword>
<proteinExistence type="predicted"/>